<keyword evidence="5" id="KW-1185">Reference proteome</keyword>
<dbReference type="GO" id="GO:0016787">
    <property type="term" value="F:hydrolase activity"/>
    <property type="evidence" value="ECO:0007669"/>
    <property type="project" value="UniProtKB-KW"/>
</dbReference>
<dbReference type="SUPFAM" id="SSF53474">
    <property type="entry name" value="alpha/beta-Hydrolases"/>
    <property type="match status" value="1"/>
</dbReference>
<feature type="signal peptide" evidence="2">
    <location>
        <begin position="1"/>
        <end position="21"/>
    </location>
</feature>
<dbReference type="Pfam" id="PF02129">
    <property type="entry name" value="Peptidase_S15"/>
    <property type="match status" value="1"/>
</dbReference>
<dbReference type="NCBIfam" id="TIGR00976">
    <property type="entry name" value="CocE_NonD"/>
    <property type="match status" value="1"/>
</dbReference>
<name>A0ABY4I7C8_CHIFI</name>
<organism evidence="4 5">
    <name type="scientific">Chitinophaga filiformis</name>
    <name type="common">Myxococcus filiformis</name>
    <name type="synonym">Flexibacter filiformis</name>
    <dbReference type="NCBI Taxonomy" id="104663"/>
    <lineage>
        <taxon>Bacteria</taxon>
        <taxon>Pseudomonadati</taxon>
        <taxon>Bacteroidota</taxon>
        <taxon>Chitinophagia</taxon>
        <taxon>Chitinophagales</taxon>
        <taxon>Chitinophagaceae</taxon>
        <taxon>Chitinophaga</taxon>
    </lineage>
</organism>
<dbReference type="Pfam" id="PF08530">
    <property type="entry name" value="PepX_C"/>
    <property type="match status" value="1"/>
</dbReference>
<dbReference type="SUPFAM" id="SSF49785">
    <property type="entry name" value="Galactose-binding domain-like"/>
    <property type="match status" value="1"/>
</dbReference>
<gene>
    <name evidence="4" type="ORF">MYF79_09680</name>
</gene>
<dbReference type="Gene3D" id="3.40.50.1820">
    <property type="entry name" value="alpha/beta hydrolase"/>
    <property type="match status" value="1"/>
</dbReference>
<evidence type="ECO:0000313" key="5">
    <source>
        <dbReference type="Proteomes" id="UP000830198"/>
    </source>
</evidence>
<reference evidence="4 5" key="1">
    <citation type="submission" date="2022-04" db="EMBL/GenBank/DDBJ databases">
        <title>The arsenic-methylating capacity of Chitinophaga filiformis YT5 during chitin decomposition.</title>
        <authorList>
            <person name="Chen G."/>
            <person name="Liang Y."/>
        </authorList>
    </citation>
    <scope>NUCLEOTIDE SEQUENCE [LARGE SCALE GENOMIC DNA]</scope>
    <source>
        <strain evidence="4 5">YT5</strain>
    </source>
</reference>
<dbReference type="Gene3D" id="2.60.120.260">
    <property type="entry name" value="Galactose-binding domain-like"/>
    <property type="match status" value="1"/>
</dbReference>
<dbReference type="Proteomes" id="UP000830198">
    <property type="component" value="Chromosome"/>
</dbReference>
<dbReference type="InterPro" id="IPR008979">
    <property type="entry name" value="Galactose-bd-like_sf"/>
</dbReference>
<dbReference type="InterPro" id="IPR013736">
    <property type="entry name" value="Xaa-Pro_dipept_C"/>
</dbReference>
<dbReference type="InterPro" id="IPR005674">
    <property type="entry name" value="CocE/Ser_esterase"/>
</dbReference>
<dbReference type="RefSeq" id="WP_247813661.1">
    <property type="nucleotide sequence ID" value="NZ_CP095855.1"/>
</dbReference>
<evidence type="ECO:0000256" key="1">
    <source>
        <dbReference type="ARBA" id="ARBA00022801"/>
    </source>
</evidence>
<keyword evidence="1 4" id="KW-0378">Hydrolase</keyword>
<evidence type="ECO:0000259" key="3">
    <source>
        <dbReference type="SMART" id="SM00939"/>
    </source>
</evidence>
<dbReference type="InterPro" id="IPR029058">
    <property type="entry name" value="AB_hydrolase_fold"/>
</dbReference>
<proteinExistence type="predicted"/>
<dbReference type="InterPro" id="IPR050585">
    <property type="entry name" value="Xaa-Pro_dipeptidyl-ppase/CocE"/>
</dbReference>
<protein>
    <submittedName>
        <fullName evidence="4">CocE/NonD family hydrolase</fullName>
    </submittedName>
</protein>
<dbReference type="EMBL" id="CP095855">
    <property type="protein sequence ID" value="UPK71548.1"/>
    <property type="molecule type" value="Genomic_DNA"/>
</dbReference>
<dbReference type="InterPro" id="IPR000383">
    <property type="entry name" value="Xaa-Pro-like_dom"/>
</dbReference>
<feature type="domain" description="Xaa-Pro dipeptidyl-peptidase C-terminal" evidence="3">
    <location>
        <begin position="360"/>
        <end position="627"/>
    </location>
</feature>
<accession>A0ABY4I7C8</accession>
<feature type="chain" id="PRO_5046839860" evidence="2">
    <location>
        <begin position="22"/>
        <end position="632"/>
    </location>
</feature>
<dbReference type="PANTHER" id="PTHR43056:SF10">
    <property type="entry name" value="COCE_NOND FAMILY, PUTATIVE (AFU_ORTHOLOGUE AFUA_7G00600)-RELATED"/>
    <property type="match status" value="1"/>
</dbReference>
<evidence type="ECO:0000313" key="4">
    <source>
        <dbReference type="EMBL" id="UPK71548.1"/>
    </source>
</evidence>
<dbReference type="PANTHER" id="PTHR43056">
    <property type="entry name" value="PEPTIDASE S9 PROLYL OLIGOPEPTIDASE"/>
    <property type="match status" value="1"/>
</dbReference>
<keyword evidence="2" id="KW-0732">Signal</keyword>
<sequence>MRKLLLLVVTALIFHTSCVKGLNQDSLWMRENYLKKEVYIPMRDGVKLFTTIYMPKDKSEKHPILMSRTPYSCAPYGEDKFLPLWNSHFDTYLHEGYIFVMQDVRGRWMSEGTFVDVRPYNPNKKAKQDIDEASDTYDTIDWLVKNLENNNGNVGVMGISYPGFYSTMAALSGHPALKAVSPQAPVTDWFIGDDFHHNGAFFITDAFAFYTSFGKPRPKPTTVGPTGFDYHNTDNYDFYLRTGAVKNFTRLMGDSIAFWKDIMAHPDLDNWWKARNVRQYLTSVQPAMLEVGGLFDAEDCFGAWNTYKAIEKQSGKTNNRIVMGPWYHGQWSSKVNNGSSLGNVRFGSPTSKWYQENIEVPFFNYYLKGKGTADSIAEATIFFTGENQWRKLPQWPLANTRQQSLYLQANGKLDFSKPLSAGSFTAYVSDPAKPVPYTEDVHFERTINYMTDDQRFAARRPDVAVFETPVLTEDLTVAGPLLAKLVVSTSGTDADFVVKLIDVFPNDFKYENDAPSEHRRVPSATYPMGGYQMLVRGEIMRGKYRNSFEKPEAFKPNTPTDVNFSLPDIAHTFKKGHKIMVQIQSSWFPLVDRNPQVFTNIYTCDDKDFRKADIRIYHDAQHASHIELPVIK</sequence>
<evidence type="ECO:0000256" key="2">
    <source>
        <dbReference type="SAM" id="SignalP"/>
    </source>
</evidence>
<dbReference type="Gene3D" id="1.10.3020.10">
    <property type="entry name" value="alpha-amino acid ester hydrolase ( Helical cap domain)"/>
    <property type="match status" value="1"/>
</dbReference>
<dbReference type="SMART" id="SM00939">
    <property type="entry name" value="PepX_C"/>
    <property type="match status" value="1"/>
</dbReference>